<dbReference type="EMBL" id="GBXM01098564">
    <property type="protein sequence ID" value="JAH10013.1"/>
    <property type="molecule type" value="Transcribed_RNA"/>
</dbReference>
<reference evidence="1" key="2">
    <citation type="journal article" date="2015" name="Fish Shellfish Immunol.">
        <title>Early steps in the European eel (Anguilla anguilla)-Vibrio vulnificus interaction in the gills: Role of the RtxA13 toxin.</title>
        <authorList>
            <person name="Callol A."/>
            <person name="Pajuelo D."/>
            <person name="Ebbesson L."/>
            <person name="Teles M."/>
            <person name="MacKenzie S."/>
            <person name="Amaro C."/>
        </authorList>
    </citation>
    <scope>NUCLEOTIDE SEQUENCE</scope>
</reference>
<name>A0A0E9Q1L2_ANGAN</name>
<proteinExistence type="predicted"/>
<organism evidence="1">
    <name type="scientific">Anguilla anguilla</name>
    <name type="common">European freshwater eel</name>
    <name type="synonym">Muraena anguilla</name>
    <dbReference type="NCBI Taxonomy" id="7936"/>
    <lineage>
        <taxon>Eukaryota</taxon>
        <taxon>Metazoa</taxon>
        <taxon>Chordata</taxon>
        <taxon>Craniata</taxon>
        <taxon>Vertebrata</taxon>
        <taxon>Euteleostomi</taxon>
        <taxon>Actinopterygii</taxon>
        <taxon>Neopterygii</taxon>
        <taxon>Teleostei</taxon>
        <taxon>Anguilliformes</taxon>
        <taxon>Anguillidae</taxon>
        <taxon>Anguilla</taxon>
    </lineage>
</organism>
<reference evidence="1" key="1">
    <citation type="submission" date="2014-11" db="EMBL/GenBank/DDBJ databases">
        <authorList>
            <person name="Amaro Gonzalez C."/>
        </authorList>
    </citation>
    <scope>NUCLEOTIDE SEQUENCE</scope>
</reference>
<protein>
    <submittedName>
        <fullName evidence="1">Uncharacterized protein</fullName>
    </submittedName>
</protein>
<accession>A0A0E9Q1L2</accession>
<dbReference type="AlphaFoldDB" id="A0A0E9Q1L2"/>
<sequence length="43" mass="4832">MCGFSPFKMSCHCVLNLCFSSNLTAFFFGCPALCHHVPPFIIY</sequence>
<evidence type="ECO:0000313" key="1">
    <source>
        <dbReference type="EMBL" id="JAH10013.1"/>
    </source>
</evidence>